<protein>
    <recommendedName>
        <fullName evidence="1">Fido domain-containing protein</fullName>
    </recommendedName>
</protein>
<sequence length="285" mass="29581">METHNAVGWAARPVRRTVKDPASSGRLAYVGVSQREQSTNTDPLAPLAELPGVAAACDEAREALGRAHRHRFNLRGWPQTAGEAAMRAARASAVLDGGSIQLPPDGEPDPVTAGAIRVAEALEGGATTLVGVWQRAPLQALARLHALAAADLTDDEHLGRPRTDPAVGRRLELLAEILTGGSRVPAPILAAVAHGELLTLEPFGTADGVVARGLSRLVTIASGLDPHGLGVPEVHWMKKSGDYRAAARGFAAGTRDGLTAWLLLSSEALHAGAREALQIAQSAAG</sequence>
<name>A0A117I4Y8_9MYCO</name>
<dbReference type="EMBL" id="BCSX01000019">
    <property type="protein sequence ID" value="GAS87575.1"/>
    <property type="molecule type" value="Genomic_DNA"/>
</dbReference>
<evidence type="ECO:0000259" key="1">
    <source>
        <dbReference type="PROSITE" id="PS51459"/>
    </source>
</evidence>
<dbReference type="STRING" id="146020.RMCB_1671"/>
<keyword evidence="3" id="KW-1185">Reference proteome</keyword>
<reference evidence="3" key="2">
    <citation type="submission" date="2016-02" db="EMBL/GenBank/DDBJ databases">
        <title>Draft genome sequence of five rapidly growing Mycobacterium species.</title>
        <authorList>
            <person name="Katahira K."/>
            <person name="Gotou Y."/>
            <person name="Iida K."/>
            <person name="Ogura Y."/>
            <person name="Hayashi T."/>
        </authorList>
    </citation>
    <scope>NUCLEOTIDE SEQUENCE [LARGE SCALE GENOMIC DNA]</scope>
    <source>
        <strain evidence="3">JCM15654</strain>
    </source>
</reference>
<dbReference type="PROSITE" id="PS51459">
    <property type="entry name" value="FIDO"/>
    <property type="match status" value="1"/>
</dbReference>
<proteinExistence type="predicted"/>
<comment type="caution">
    <text evidence="2">The sequence shown here is derived from an EMBL/GenBank/DDBJ whole genome shotgun (WGS) entry which is preliminary data.</text>
</comment>
<evidence type="ECO:0000313" key="2">
    <source>
        <dbReference type="EMBL" id="GAS87575.1"/>
    </source>
</evidence>
<accession>A0A117I4Y8</accession>
<dbReference type="Proteomes" id="UP000069620">
    <property type="component" value="Unassembled WGS sequence"/>
</dbReference>
<evidence type="ECO:0000313" key="3">
    <source>
        <dbReference type="Proteomes" id="UP000069620"/>
    </source>
</evidence>
<feature type="domain" description="Fido" evidence="1">
    <location>
        <begin position="136"/>
        <end position="264"/>
    </location>
</feature>
<gene>
    <name evidence="2" type="ORF">RMCB_1671</name>
</gene>
<organism evidence="2 3">
    <name type="scientific">Mycolicibacterium brisbanense</name>
    <dbReference type="NCBI Taxonomy" id="146020"/>
    <lineage>
        <taxon>Bacteria</taxon>
        <taxon>Bacillati</taxon>
        <taxon>Actinomycetota</taxon>
        <taxon>Actinomycetes</taxon>
        <taxon>Mycobacteriales</taxon>
        <taxon>Mycobacteriaceae</taxon>
        <taxon>Mycolicibacterium</taxon>
    </lineage>
</organism>
<dbReference type="InterPro" id="IPR003812">
    <property type="entry name" value="Fido"/>
</dbReference>
<dbReference type="AlphaFoldDB" id="A0A117I4Y8"/>
<reference evidence="3" key="1">
    <citation type="journal article" date="2016" name="Genome Announc.">
        <title>Draft Genome Sequences of Five Rapidly Growing Mycobacterium Species, M. thermoresistibile, M. fortuitum subsp. acetamidolyticum, M. canariasense, M. brisbanense, and M. novocastrense.</title>
        <authorList>
            <person name="Katahira K."/>
            <person name="Ogura Y."/>
            <person name="Gotoh Y."/>
            <person name="Hayashi T."/>
        </authorList>
    </citation>
    <scope>NUCLEOTIDE SEQUENCE [LARGE SCALE GENOMIC DNA]</scope>
    <source>
        <strain evidence="3">JCM15654</strain>
    </source>
</reference>